<evidence type="ECO:0000313" key="5">
    <source>
        <dbReference type="Proteomes" id="UP000431269"/>
    </source>
</evidence>
<dbReference type="InterPro" id="IPR028344">
    <property type="entry name" value="ParE1/4"/>
</dbReference>
<organism evidence="4 5">
    <name type="scientific">Terricaulis silvestris</name>
    <dbReference type="NCBI Taxonomy" id="2686094"/>
    <lineage>
        <taxon>Bacteria</taxon>
        <taxon>Pseudomonadati</taxon>
        <taxon>Pseudomonadota</taxon>
        <taxon>Alphaproteobacteria</taxon>
        <taxon>Caulobacterales</taxon>
        <taxon>Caulobacteraceae</taxon>
        <taxon>Terricaulis</taxon>
    </lineage>
</organism>
<dbReference type="PIRSF" id="PIRSF029218">
    <property type="entry name" value="ParE"/>
    <property type="match status" value="1"/>
</dbReference>
<dbReference type="RefSeq" id="WP_158765531.1">
    <property type="nucleotide sequence ID" value="NZ_CP047045.1"/>
</dbReference>
<dbReference type="Pfam" id="PF05016">
    <property type="entry name" value="ParE_toxin"/>
    <property type="match status" value="1"/>
</dbReference>
<protein>
    <recommendedName>
        <fullName evidence="3">Toxin</fullName>
    </recommendedName>
</protein>
<dbReference type="InterPro" id="IPR035093">
    <property type="entry name" value="RelE/ParE_toxin_dom_sf"/>
</dbReference>
<name>A0A6I6MNV3_9CAUL</name>
<keyword evidence="2" id="KW-1277">Toxin-antitoxin system</keyword>
<gene>
    <name evidence="4" type="primary">parE1</name>
    <name evidence="4" type="ORF">DSM104635_01424</name>
</gene>
<dbReference type="Proteomes" id="UP000431269">
    <property type="component" value="Chromosome"/>
</dbReference>
<dbReference type="Gene3D" id="3.30.2310.20">
    <property type="entry name" value="RelE-like"/>
    <property type="match status" value="1"/>
</dbReference>
<dbReference type="KEGG" id="tsv:DSM104635_01424"/>
<dbReference type="PANTHER" id="PTHR33755:SF9">
    <property type="entry name" value="TOXIN PARE1"/>
    <property type="match status" value="1"/>
</dbReference>
<comment type="similarity">
    <text evidence="1 3">Belongs to the RelE toxin family.</text>
</comment>
<sequence>MARYTIRERAQADLIDIWRFTSRRWDLNQADSYYREIISALEAVAQEPSLGRPCDEIRHGYRRHNVGSHVVFYRLESGIPDVIRILHGRRDFRRHLPKS</sequence>
<evidence type="ECO:0000313" key="4">
    <source>
        <dbReference type="EMBL" id="QGZ94604.1"/>
    </source>
</evidence>
<dbReference type="EMBL" id="CP047045">
    <property type="protein sequence ID" value="QGZ94604.1"/>
    <property type="molecule type" value="Genomic_DNA"/>
</dbReference>
<reference evidence="5" key="1">
    <citation type="submission" date="2019-12" db="EMBL/GenBank/DDBJ databases">
        <title>Complete genome of Terracaulis silvestris 0127_4.</title>
        <authorList>
            <person name="Vieira S."/>
            <person name="Riedel T."/>
            <person name="Sproer C."/>
            <person name="Pascual J."/>
            <person name="Boedeker C."/>
            <person name="Overmann J."/>
        </authorList>
    </citation>
    <scope>NUCLEOTIDE SEQUENCE [LARGE SCALE GENOMIC DNA]</scope>
    <source>
        <strain evidence="5">0127_4</strain>
    </source>
</reference>
<dbReference type="PANTHER" id="PTHR33755">
    <property type="entry name" value="TOXIN PARE1-RELATED"/>
    <property type="match status" value="1"/>
</dbReference>
<dbReference type="AlphaFoldDB" id="A0A6I6MNV3"/>
<accession>A0A6I6MNV3</accession>
<keyword evidence="5" id="KW-1185">Reference proteome</keyword>
<dbReference type="InterPro" id="IPR007712">
    <property type="entry name" value="RelE/ParE_toxin"/>
</dbReference>
<evidence type="ECO:0000256" key="3">
    <source>
        <dbReference type="PIRNR" id="PIRNR029218"/>
    </source>
</evidence>
<proteinExistence type="inferred from homology"/>
<evidence type="ECO:0000256" key="2">
    <source>
        <dbReference type="ARBA" id="ARBA00022649"/>
    </source>
</evidence>
<evidence type="ECO:0000256" key="1">
    <source>
        <dbReference type="ARBA" id="ARBA00006226"/>
    </source>
</evidence>
<dbReference type="InterPro" id="IPR051803">
    <property type="entry name" value="TA_system_RelE-like_toxin"/>
</dbReference>